<comment type="caution">
    <text evidence="1">The sequence shown here is derived from an EMBL/GenBank/DDBJ whole genome shotgun (WGS) entry which is preliminary data.</text>
</comment>
<accession>A0A444XTL4</accession>
<protein>
    <recommendedName>
        <fullName evidence="3">FAR1 domain-containing protein</fullName>
    </recommendedName>
</protein>
<dbReference type="AlphaFoldDB" id="A0A444XTL4"/>
<organism evidence="1 2">
    <name type="scientific">Arachis hypogaea</name>
    <name type="common">Peanut</name>
    <dbReference type="NCBI Taxonomy" id="3818"/>
    <lineage>
        <taxon>Eukaryota</taxon>
        <taxon>Viridiplantae</taxon>
        <taxon>Streptophyta</taxon>
        <taxon>Embryophyta</taxon>
        <taxon>Tracheophyta</taxon>
        <taxon>Spermatophyta</taxon>
        <taxon>Magnoliopsida</taxon>
        <taxon>eudicotyledons</taxon>
        <taxon>Gunneridae</taxon>
        <taxon>Pentapetalae</taxon>
        <taxon>rosids</taxon>
        <taxon>fabids</taxon>
        <taxon>Fabales</taxon>
        <taxon>Fabaceae</taxon>
        <taxon>Papilionoideae</taxon>
        <taxon>50 kb inversion clade</taxon>
        <taxon>dalbergioids sensu lato</taxon>
        <taxon>Dalbergieae</taxon>
        <taxon>Pterocarpus clade</taxon>
        <taxon>Arachis</taxon>
    </lineage>
</organism>
<evidence type="ECO:0000313" key="1">
    <source>
        <dbReference type="EMBL" id="RYQ93091.1"/>
    </source>
</evidence>
<dbReference type="PANTHER" id="PTHR47718:SF13">
    <property type="entry name" value="OS09G0290500 PROTEIN"/>
    <property type="match status" value="1"/>
</dbReference>
<gene>
    <name evidence="1" type="ORF">Ahy_B09g099353</name>
</gene>
<proteinExistence type="predicted"/>
<dbReference type="Proteomes" id="UP000289738">
    <property type="component" value="Chromosome B09"/>
</dbReference>
<reference evidence="1 2" key="1">
    <citation type="submission" date="2019-01" db="EMBL/GenBank/DDBJ databases">
        <title>Sequencing of cultivated peanut Arachis hypogaea provides insights into genome evolution and oil improvement.</title>
        <authorList>
            <person name="Chen X."/>
        </authorList>
    </citation>
    <scope>NUCLEOTIDE SEQUENCE [LARGE SCALE GENOMIC DNA]</scope>
    <source>
        <strain evidence="2">cv. Fuhuasheng</strain>
        <tissue evidence="1">Leaves</tissue>
    </source>
</reference>
<sequence>MERKLDILEYCVAWGSKFRKSRLTSQIELQVLQVITVKRASYGMFEILLKIIDDSTSNCQLNQSEVDFEFESNEVPEPLCVVDEQFDPKVGMTFNTLEDAAKFCKDYPKAAGFSTRVRSMNKKENEIKNQLITCSREENGNKKYLRPRRQIPVLVVLNHSHSCCPNQADMLKQHRELSMSVRRTIEHNEKAVYRWYIWHIMKKIPSKLNGYKGHI</sequence>
<dbReference type="EMBL" id="SDMP01000019">
    <property type="protein sequence ID" value="RYQ93091.1"/>
    <property type="molecule type" value="Genomic_DNA"/>
</dbReference>
<dbReference type="PANTHER" id="PTHR47718">
    <property type="entry name" value="OS01G0519700 PROTEIN"/>
    <property type="match status" value="1"/>
</dbReference>
<keyword evidence="2" id="KW-1185">Reference proteome</keyword>
<evidence type="ECO:0000313" key="2">
    <source>
        <dbReference type="Proteomes" id="UP000289738"/>
    </source>
</evidence>
<evidence type="ECO:0008006" key="3">
    <source>
        <dbReference type="Google" id="ProtNLM"/>
    </source>
</evidence>
<name>A0A444XTL4_ARAHY</name>